<feature type="coiled-coil region" evidence="1">
    <location>
        <begin position="180"/>
        <end position="228"/>
    </location>
</feature>
<dbReference type="Gene3D" id="3.30.710.10">
    <property type="entry name" value="Potassium Channel Kv1.1, Chain A"/>
    <property type="match status" value="2"/>
</dbReference>
<evidence type="ECO:0000313" key="5">
    <source>
        <dbReference type="Proteomes" id="UP001249851"/>
    </source>
</evidence>
<keyword evidence="5" id="KW-1185">Reference proteome</keyword>
<dbReference type="PROSITE" id="PS50097">
    <property type="entry name" value="BTB"/>
    <property type="match status" value="2"/>
</dbReference>
<dbReference type="PANTHER" id="PTHR22744">
    <property type="entry name" value="HELIX LOOP HELIX PROTEIN 21-RELATED"/>
    <property type="match status" value="1"/>
</dbReference>
<dbReference type="InterPro" id="IPR011333">
    <property type="entry name" value="SKP1/BTB/POZ_sf"/>
</dbReference>
<evidence type="ECO:0000256" key="2">
    <source>
        <dbReference type="SAM" id="MobiDB-lite"/>
    </source>
</evidence>
<accession>A0AAD9QHM7</accession>
<dbReference type="SMART" id="SM00225">
    <property type="entry name" value="BTB"/>
    <property type="match status" value="2"/>
</dbReference>
<dbReference type="EMBL" id="JARQWQ010000032">
    <property type="protein sequence ID" value="KAK2561508.1"/>
    <property type="molecule type" value="Genomic_DNA"/>
</dbReference>
<feature type="domain" description="BTB" evidence="3">
    <location>
        <begin position="299"/>
        <end position="358"/>
    </location>
</feature>
<dbReference type="SUPFAM" id="SSF54695">
    <property type="entry name" value="POZ domain"/>
    <property type="match status" value="2"/>
</dbReference>
<dbReference type="CDD" id="cd18186">
    <property type="entry name" value="BTB_POZ_ZBTB_KLHL-like"/>
    <property type="match status" value="2"/>
</dbReference>
<sequence length="556" mass="64355">MSSYTSSEEDEDVASTKDSPDFSQPWELSDVVLIVEEEKFHVHRCMLAMWSPVFSKMFTAQFKEQTADEIPLPEKKALEIKELLQVIYPSIGKTVREANYLFLLNLAKEYMMTKLTKMCESFLIGKLGERNFHCLILLRVAQVYELKDLEKACVDKAKSMSFNWLKRHKFYNEINIRNYRAIVEEKIENVEDDIMKKDREIKSLKSRVEDLQSQGEKALQELESITAVIAFAVGRPTSYYSSVGFDSSVSRIEKEDKFKNLGGLLSSFHSTLKRISHEEEAAAASREDLPDFSEPWLLSDVVLVVEEEKIHVHRSMLALWSPVFAKMFTAQFKEQTADEIPLPEKKASEIKEMLQVIYPTIGKEVDEGNYLSLLNLAKEYMMTKLTKKCEIFLVGKLQNSHCLEYLDVAQAYELKELEEACIKKAKSESFGVLKRHRVYEEINYSNYRALVEAKRTEMENTVANMKKENERLSGQVQLLNDRGNDARRDFENLLSNIAFNMGITDISETIDRKLYHIRTRADQQFKKLHGPLNTLWTSLKQISTEKPIFVLRGQLF</sequence>
<dbReference type="Pfam" id="PF00651">
    <property type="entry name" value="BTB"/>
    <property type="match status" value="2"/>
</dbReference>
<feature type="coiled-coil region" evidence="1">
    <location>
        <begin position="448"/>
        <end position="482"/>
    </location>
</feature>
<gene>
    <name evidence="4" type="ORF">P5673_015479</name>
</gene>
<protein>
    <submittedName>
        <fullName evidence="4">BTB and MATH domain-containing protein 36</fullName>
    </submittedName>
</protein>
<comment type="caution">
    <text evidence="4">The sequence shown here is derived from an EMBL/GenBank/DDBJ whole genome shotgun (WGS) entry which is preliminary data.</text>
</comment>
<feature type="domain" description="BTB" evidence="3">
    <location>
        <begin position="29"/>
        <end position="88"/>
    </location>
</feature>
<proteinExistence type="predicted"/>
<name>A0AAD9QHM7_ACRCE</name>
<evidence type="ECO:0000313" key="4">
    <source>
        <dbReference type="EMBL" id="KAK2561508.1"/>
    </source>
</evidence>
<dbReference type="Proteomes" id="UP001249851">
    <property type="component" value="Unassembled WGS sequence"/>
</dbReference>
<dbReference type="PANTHER" id="PTHR22744:SF17">
    <property type="entry name" value="BTB DOMAIN-CONTAINING PROTEIN"/>
    <property type="match status" value="1"/>
</dbReference>
<feature type="region of interest" description="Disordered" evidence="2">
    <location>
        <begin position="1"/>
        <end position="22"/>
    </location>
</feature>
<organism evidence="4 5">
    <name type="scientific">Acropora cervicornis</name>
    <name type="common">Staghorn coral</name>
    <dbReference type="NCBI Taxonomy" id="6130"/>
    <lineage>
        <taxon>Eukaryota</taxon>
        <taxon>Metazoa</taxon>
        <taxon>Cnidaria</taxon>
        <taxon>Anthozoa</taxon>
        <taxon>Hexacorallia</taxon>
        <taxon>Scleractinia</taxon>
        <taxon>Astrocoeniina</taxon>
        <taxon>Acroporidae</taxon>
        <taxon>Acropora</taxon>
    </lineage>
</organism>
<dbReference type="AlphaFoldDB" id="A0AAD9QHM7"/>
<evidence type="ECO:0000259" key="3">
    <source>
        <dbReference type="PROSITE" id="PS50097"/>
    </source>
</evidence>
<reference evidence="4" key="1">
    <citation type="journal article" date="2023" name="G3 (Bethesda)">
        <title>Whole genome assembly and annotation of the endangered Caribbean coral Acropora cervicornis.</title>
        <authorList>
            <person name="Selwyn J.D."/>
            <person name="Vollmer S.V."/>
        </authorList>
    </citation>
    <scope>NUCLEOTIDE SEQUENCE</scope>
    <source>
        <strain evidence="4">K2</strain>
    </source>
</reference>
<keyword evidence="1" id="KW-0175">Coiled coil</keyword>
<reference evidence="4" key="2">
    <citation type="journal article" date="2023" name="Science">
        <title>Genomic signatures of disease resistance in endangered staghorn corals.</title>
        <authorList>
            <person name="Vollmer S.V."/>
            <person name="Selwyn J.D."/>
            <person name="Despard B.A."/>
            <person name="Roesel C.L."/>
        </authorList>
    </citation>
    <scope>NUCLEOTIDE SEQUENCE</scope>
    <source>
        <strain evidence="4">K2</strain>
    </source>
</reference>
<evidence type="ECO:0000256" key="1">
    <source>
        <dbReference type="SAM" id="Coils"/>
    </source>
</evidence>
<dbReference type="InterPro" id="IPR000210">
    <property type="entry name" value="BTB/POZ_dom"/>
</dbReference>